<feature type="signal peptide" evidence="1">
    <location>
        <begin position="1"/>
        <end position="21"/>
    </location>
</feature>
<evidence type="ECO:0000313" key="2">
    <source>
        <dbReference type="EMBL" id="CAI9150848.1"/>
    </source>
</evidence>
<reference evidence="3 4" key="1">
    <citation type="submission" date="2023-04" db="EMBL/GenBank/DDBJ databases">
        <authorList>
            <consortium name="ELIXIR-Norway"/>
        </authorList>
    </citation>
    <scope>NUCLEOTIDE SEQUENCE [LARGE SCALE GENOMIC DNA]</scope>
</reference>
<comment type="caution">
    <text evidence="3">The sequence shown here is derived from an EMBL/GenBank/DDBJ whole genome shotgun (WGS) entry which is preliminary data.</text>
</comment>
<evidence type="ECO:0000313" key="3">
    <source>
        <dbReference type="EMBL" id="CAI9150849.1"/>
    </source>
</evidence>
<keyword evidence="1" id="KW-0732">Signal</keyword>
<dbReference type="EMBL" id="CATKSN020001122">
    <property type="protein sequence ID" value="CAI9150848.1"/>
    <property type="molecule type" value="Genomic_DNA"/>
</dbReference>
<organism evidence="3 4">
    <name type="scientific">Rangifer tarandus platyrhynchus</name>
    <name type="common">Svalbard reindeer</name>
    <dbReference type="NCBI Taxonomy" id="3082113"/>
    <lineage>
        <taxon>Eukaryota</taxon>
        <taxon>Metazoa</taxon>
        <taxon>Chordata</taxon>
        <taxon>Craniata</taxon>
        <taxon>Vertebrata</taxon>
        <taxon>Euteleostomi</taxon>
        <taxon>Mammalia</taxon>
        <taxon>Eutheria</taxon>
        <taxon>Laurasiatheria</taxon>
        <taxon>Artiodactyla</taxon>
        <taxon>Ruminantia</taxon>
        <taxon>Pecora</taxon>
        <taxon>Cervidae</taxon>
        <taxon>Odocoileinae</taxon>
        <taxon>Rangifer</taxon>
    </lineage>
</organism>
<feature type="non-terminal residue" evidence="3">
    <location>
        <position position="1"/>
    </location>
</feature>
<evidence type="ECO:0000256" key="1">
    <source>
        <dbReference type="SAM" id="SignalP"/>
    </source>
</evidence>
<accession>A0ABN8XPG6</accession>
<feature type="chain" id="PRO_5045028847" evidence="1">
    <location>
        <begin position="22"/>
        <end position="62"/>
    </location>
</feature>
<dbReference type="EMBL" id="CATKSN020001122">
    <property type="protein sequence ID" value="CAI9150849.1"/>
    <property type="molecule type" value="Genomic_DNA"/>
</dbReference>
<gene>
    <name evidence="2" type="ORF">MRATA1EN1_LOCUS32466</name>
    <name evidence="3" type="ORF">MRATA1EN1_LOCUS32467</name>
</gene>
<proteinExistence type="predicted"/>
<evidence type="ECO:0000313" key="4">
    <source>
        <dbReference type="Proteomes" id="UP001176941"/>
    </source>
</evidence>
<protein>
    <submittedName>
        <fullName evidence="3">Uncharacterized protein</fullName>
    </submittedName>
</protein>
<sequence>PMDVCLLLFFGSSLLISACWRTFVVTTAHLMEGFCHRSRGGHLFWHLQEATLIAGFPGFSYM</sequence>
<name>A0ABN8XPG6_RANTA</name>
<keyword evidence="4" id="KW-1185">Reference proteome</keyword>
<dbReference type="Proteomes" id="UP001176941">
    <property type="component" value="Unassembled WGS sequence"/>
</dbReference>